<evidence type="ECO:0000259" key="2">
    <source>
        <dbReference type="SMART" id="SM00829"/>
    </source>
</evidence>
<reference evidence="3" key="1">
    <citation type="journal article" date="2014" name="Int. J. Syst. Evol. Microbiol.">
        <title>Complete genome sequence of Corynebacterium casei LMG S-19264T (=DSM 44701T), isolated from a smear-ripened cheese.</title>
        <authorList>
            <consortium name="US DOE Joint Genome Institute (JGI-PGF)"/>
            <person name="Walter F."/>
            <person name="Albersmeier A."/>
            <person name="Kalinowski J."/>
            <person name="Ruckert C."/>
        </authorList>
    </citation>
    <scope>NUCLEOTIDE SEQUENCE</scope>
    <source>
        <strain evidence="3">KCTC 32182</strain>
    </source>
</reference>
<reference evidence="3" key="2">
    <citation type="submission" date="2020-09" db="EMBL/GenBank/DDBJ databases">
        <authorList>
            <person name="Sun Q."/>
            <person name="Kim S."/>
        </authorList>
    </citation>
    <scope>NUCLEOTIDE SEQUENCE</scope>
    <source>
        <strain evidence="3">KCTC 32182</strain>
    </source>
</reference>
<dbReference type="PANTHER" id="PTHR43205:SF7">
    <property type="entry name" value="PROSTAGLANDIN REDUCTASE 1"/>
    <property type="match status" value="1"/>
</dbReference>
<dbReference type="Pfam" id="PF16884">
    <property type="entry name" value="ADH_N_2"/>
    <property type="match status" value="1"/>
</dbReference>
<dbReference type="Gene3D" id="3.90.180.10">
    <property type="entry name" value="Medium-chain alcohol dehydrogenases, catalytic domain"/>
    <property type="match status" value="1"/>
</dbReference>
<proteinExistence type="predicted"/>
<gene>
    <name evidence="3" type="ORF">GCM10011289_30390</name>
</gene>
<dbReference type="GO" id="GO:0016628">
    <property type="term" value="F:oxidoreductase activity, acting on the CH-CH group of donors, NAD or NADP as acceptor"/>
    <property type="evidence" value="ECO:0007669"/>
    <property type="project" value="InterPro"/>
</dbReference>
<dbReference type="Pfam" id="PF00107">
    <property type="entry name" value="ADH_zinc_N"/>
    <property type="match status" value="1"/>
</dbReference>
<sequence>MSTCLVIPSRRQLFHLVRRPVGAPARDAFERVDEPMPELLPGSVLVANRYLSVDPYMRECMDEEWELHRPLEGRSLGQVVASQSESLPVGSWVFHRQGWATHARVPEEDARHIEVPSSVPPRVWLGLLGGTGLTAYVALTRIAALQPGQSVLVNAAAGGVGMAAAIMARRLGAGKIVGCTGSADKTARLMRDGIYDRVVDYRSPGAWRELADALPGGADVALENVGGAHLARTIELMAPHGRIAWVGAVSQYNGDVVPVENLYRLIEKRLTLRGFLVSDHRTVQSELESWLLPALMRRELPLADTVVHGFEHCAEAFLAMLEGRNLGKMIVEL</sequence>
<dbReference type="InterPro" id="IPR036291">
    <property type="entry name" value="NAD(P)-bd_dom_sf"/>
</dbReference>
<accession>A0A918P6B2</accession>
<dbReference type="SUPFAM" id="SSF50129">
    <property type="entry name" value="GroES-like"/>
    <property type="match status" value="1"/>
</dbReference>
<protein>
    <submittedName>
        <fullName evidence="3">NADP-dependent oxidoreductase</fullName>
    </submittedName>
</protein>
<feature type="domain" description="Enoyl reductase (ER)" evidence="2">
    <location>
        <begin position="22"/>
        <end position="331"/>
    </location>
</feature>
<dbReference type="InterPro" id="IPR041694">
    <property type="entry name" value="ADH_N_2"/>
</dbReference>
<dbReference type="CDD" id="cd05288">
    <property type="entry name" value="PGDH"/>
    <property type="match status" value="1"/>
</dbReference>
<comment type="caution">
    <text evidence="3">The sequence shown here is derived from an EMBL/GenBank/DDBJ whole genome shotgun (WGS) entry which is preliminary data.</text>
</comment>
<keyword evidence="1" id="KW-0560">Oxidoreductase</keyword>
<organism evidence="3 4">
    <name type="scientific">Paludibacterium paludis</name>
    <dbReference type="NCBI Taxonomy" id="1225769"/>
    <lineage>
        <taxon>Bacteria</taxon>
        <taxon>Pseudomonadati</taxon>
        <taxon>Pseudomonadota</taxon>
        <taxon>Betaproteobacteria</taxon>
        <taxon>Neisseriales</taxon>
        <taxon>Chromobacteriaceae</taxon>
        <taxon>Paludibacterium</taxon>
    </lineage>
</organism>
<dbReference type="InterPro" id="IPR045010">
    <property type="entry name" value="MDR_fam"/>
</dbReference>
<keyword evidence="4" id="KW-1185">Reference proteome</keyword>
<dbReference type="InterPro" id="IPR013149">
    <property type="entry name" value="ADH-like_C"/>
</dbReference>
<dbReference type="AlphaFoldDB" id="A0A918P6B2"/>
<dbReference type="Gene3D" id="3.40.50.720">
    <property type="entry name" value="NAD(P)-binding Rossmann-like Domain"/>
    <property type="match status" value="1"/>
</dbReference>
<evidence type="ECO:0000313" key="4">
    <source>
        <dbReference type="Proteomes" id="UP000645257"/>
    </source>
</evidence>
<dbReference type="InterPro" id="IPR011032">
    <property type="entry name" value="GroES-like_sf"/>
</dbReference>
<evidence type="ECO:0000256" key="1">
    <source>
        <dbReference type="ARBA" id="ARBA00023002"/>
    </source>
</evidence>
<dbReference type="PANTHER" id="PTHR43205">
    <property type="entry name" value="PROSTAGLANDIN REDUCTASE"/>
    <property type="match status" value="1"/>
</dbReference>
<dbReference type="InterPro" id="IPR020843">
    <property type="entry name" value="ER"/>
</dbReference>
<dbReference type="Proteomes" id="UP000645257">
    <property type="component" value="Unassembled WGS sequence"/>
</dbReference>
<name>A0A918P6B2_9NEIS</name>
<dbReference type="SUPFAM" id="SSF51735">
    <property type="entry name" value="NAD(P)-binding Rossmann-fold domains"/>
    <property type="match status" value="1"/>
</dbReference>
<evidence type="ECO:0000313" key="3">
    <source>
        <dbReference type="EMBL" id="GGY24693.1"/>
    </source>
</evidence>
<dbReference type="SMART" id="SM00829">
    <property type="entry name" value="PKS_ER"/>
    <property type="match status" value="1"/>
</dbReference>
<dbReference type="EMBL" id="BMYX01000020">
    <property type="protein sequence ID" value="GGY24693.1"/>
    <property type="molecule type" value="Genomic_DNA"/>
</dbReference>
<dbReference type="RefSeq" id="WP_189535878.1">
    <property type="nucleotide sequence ID" value="NZ_BMYX01000020.1"/>
</dbReference>